<keyword evidence="2" id="KW-1185">Reference proteome</keyword>
<dbReference type="EMBL" id="JBEOQB010000002">
    <property type="protein sequence ID" value="MEZ0451810.1"/>
    <property type="molecule type" value="Genomic_DNA"/>
</dbReference>
<evidence type="ECO:0000313" key="1">
    <source>
        <dbReference type="EMBL" id="MEZ0451810.1"/>
    </source>
</evidence>
<organism evidence="1 2">
    <name type="scientific">Sphingobacterium thalpophilum</name>
    <dbReference type="NCBI Taxonomy" id="259"/>
    <lineage>
        <taxon>Bacteria</taxon>
        <taxon>Pseudomonadati</taxon>
        <taxon>Bacteroidota</taxon>
        <taxon>Sphingobacteriia</taxon>
        <taxon>Sphingobacteriales</taxon>
        <taxon>Sphingobacteriaceae</taxon>
        <taxon>Sphingobacterium</taxon>
    </lineage>
</organism>
<dbReference type="Proteomes" id="UP001566204">
    <property type="component" value="Unassembled WGS sequence"/>
</dbReference>
<evidence type="ECO:0000313" key="2">
    <source>
        <dbReference type="Proteomes" id="UP001566204"/>
    </source>
</evidence>
<sequence>MRILLTGVTPRLSSYWLYFVTSTSYNLAKNLVDSMKVEVICKPNNLAEQLGIKLINYRGSIQLAFQKIESDSVVSSWKDAQTSKILSGGLTRLLEVPSYGCFRDIRKAPLQNSEASLTKISSIGGNSGWYYGDWLWKIRGFMDKNNYKSSSHFILNSVGLILVS</sequence>
<proteinExistence type="predicted"/>
<comment type="caution">
    <text evidence="1">The sequence shown here is derived from an EMBL/GenBank/DDBJ whole genome shotgun (WGS) entry which is preliminary data.</text>
</comment>
<name>A0ABV4HBE4_9SPHI</name>
<gene>
    <name evidence="1" type="ORF">ABTW24_09400</name>
</gene>
<reference evidence="1 2" key="1">
    <citation type="submission" date="2024-06" db="EMBL/GenBank/DDBJ databases">
        <title>Soil Sphingobacterium thalpophilum.</title>
        <authorList>
            <person name="Yang J."/>
            <person name="Li J."/>
        </authorList>
    </citation>
    <scope>NUCLEOTIDE SEQUENCE [LARGE SCALE GENOMIC DNA]</scope>
    <source>
        <strain evidence="1 2">22g91tb</strain>
    </source>
</reference>
<dbReference type="RefSeq" id="WP_370481983.1">
    <property type="nucleotide sequence ID" value="NZ_JBEOQA010000001.1"/>
</dbReference>
<accession>A0ABV4HBE4</accession>
<protein>
    <submittedName>
        <fullName evidence="1">Uncharacterized protein</fullName>
    </submittedName>
</protein>